<evidence type="ECO:0000313" key="1">
    <source>
        <dbReference type="EMBL" id="KPU79387.1"/>
    </source>
</evidence>
<evidence type="ECO:0000313" key="2">
    <source>
        <dbReference type="Proteomes" id="UP000007801"/>
    </source>
</evidence>
<dbReference type="InParanoid" id="A0A0P8YD48"/>
<protein>
    <submittedName>
        <fullName evidence="1">Uncharacterized protein, isoform B</fullName>
    </submittedName>
</protein>
<proteinExistence type="predicted"/>
<sequence>MMRPERLRLMFKILDGVAEDEHDGNDDDDNKCTTLWPPALTPLSWRLAFPLPFHTCPGEVDTCLPMRGHATFTRCTCHARTKINTSFM</sequence>
<dbReference type="Proteomes" id="UP000007801">
    <property type="component" value="Unassembled WGS sequence"/>
</dbReference>
<accession>A0A0P8YD48</accession>
<name>A0A0P8YD48_DROAN</name>
<keyword evidence="2" id="KW-1185">Reference proteome</keyword>
<organism evidence="1 2">
    <name type="scientific">Drosophila ananassae</name>
    <name type="common">Fruit fly</name>
    <dbReference type="NCBI Taxonomy" id="7217"/>
    <lineage>
        <taxon>Eukaryota</taxon>
        <taxon>Metazoa</taxon>
        <taxon>Ecdysozoa</taxon>
        <taxon>Arthropoda</taxon>
        <taxon>Hexapoda</taxon>
        <taxon>Insecta</taxon>
        <taxon>Pterygota</taxon>
        <taxon>Neoptera</taxon>
        <taxon>Endopterygota</taxon>
        <taxon>Diptera</taxon>
        <taxon>Brachycera</taxon>
        <taxon>Muscomorpha</taxon>
        <taxon>Ephydroidea</taxon>
        <taxon>Drosophilidae</taxon>
        <taxon>Drosophila</taxon>
        <taxon>Sophophora</taxon>
    </lineage>
</organism>
<dbReference type="AlphaFoldDB" id="A0A0P8YD48"/>
<gene>
    <name evidence="1" type="primary">Dana\GF26952</name>
    <name evidence="1" type="ORF">GF26952</name>
</gene>
<reference evidence="1 2" key="1">
    <citation type="journal article" date="2007" name="Nature">
        <title>Evolution of genes and genomes on the Drosophila phylogeny.</title>
        <authorList>
            <consortium name="Drosophila 12 Genomes Consortium"/>
            <person name="Clark A.G."/>
            <person name="Eisen M.B."/>
            <person name="Smith D.R."/>
            <person name="Bergman C.M."/>
            <person name="Oliver B."/>
            <person name="Markow T.A."/>
            <person name="Kaufman T.C."/>
            <person name="Kellis M."/>
            <person name="Gelbart W."/>
            <person name="Iyer V.N."/>
            <person name="Pollard D.A."/>
            <person name="Sackton T.B."/>
            <person name="Larracuente A.M."/>
            <person name="Singh N.D."/>
            <person name="Abad J.P."/>
            <person name="Abt D.N."/>
            <person name="Adryan B."/>
            <person name="Aguade M."/>
            <person name="Akashi H."/>
            <person name="Anderson W.W."/>
            <person name="Aquadro C.F."/>
            <person name="Ardell D.H."/>
            <person name="Arguello R."/>
            <person name="Artieri C.G."/>
            <person name="Barbash D.A."/>
            <person name="Barker D."/>
            <person name="Barsanti P."/>
            <person name="Batterham P."/>
            <person name="Batzoglou S."/>
            <person name="Begun D."/>
            <person name="Bhutkar A."/>
            <person name="Blanco E."/>
            <person name="Bosak S.A."/>
            <person name="Bradley R.K."/>
            <person name="Brand A.D."/>
            <person name="Brent M.R."/>
            <person name="Brooks A.N."/>
            <person name="Brown R.H."/>
            <person name="Butlin R.K."/>
            <person name="Caggese C."/>
            <person name="Calvi B.R."/>
            <person name="Bernardo de Carvalho A."/>
            <person name="Caspi A."/>
            <person name="Castrezana S."/>
            <person name="Celniker S.E."/>
            <person name="Chang J.L."/>
            <person name="Chapple C."/>
            <person name="Chatterji S."/>
            <person name="Chinwalla A."/>
            <person name="Civetta A."/>
            <person name="Clifton S.W."/>
            <person name="Comeron J.M."/>
            <person name="Costello J.C."/>
            <person name="Coyne J.A."/>
            <person name="Daub J."/>
            <person name="David R.G."/>
            <person name="Delcher A.L."/>
            <person name="Delehaunty K."/>
            <person name="Do C.B."/>
            <person name="Ebling H."/>
            <person name="Edwards K."/>
            <person name="Eickbush T."/>
            <person name="Evans J.D."/>
            <person name="Filipski A."/>
            <person name="Findeiss S."/>
            <person name="Freyhult E."/>
            <person name="Fulton L."/>
            <person name="Fulton R."/>
            <person name="Garcia A.C."/>
            <person name="Gardiner A."/>
            <person name="Garfield D.A."/>
            <person name="Garvin B.E."/>
            <person name="Gibson G."/>
            <person name="Gilbert D."/>
            <person name="Gnerre S."/>
            <person name="Godfrey J."/>
            <person name="Good R."/>
            <person name="Gotea V."/>
            <person name="Gravely B."/>
            <person name="Greenberg A.J."/>
            <person name="Griffiths-Jones S."/>
            <person name="Gross S."/>
            <person name="Guigo R."/>
            <person name="Gustafson E.A."/>
            <person name="Haerty W."/>
            <person name="Hahn M.W."/>
            <person name="Halligan D.L."/>
            <person name="Halpern A.L."/>
            <person name="Halter G.M."/>
            <person name="Han M.V."/>
            <person name="Heger A."/>
            <person name="Hillier L."/>
            <person name="Hinrichs A.S."/>
            <person name="Holmes I."/>
            <person name="Hoskins R.A."/>
            <person name="Hubisz M.J."/>
            <person name="Hultmark D."/>
            <person name="Huntley M.A."/>
            <person name="Jaffe D.B."/>
            <person name="Jagadeeshan S."/>
            <person name="Jeck W.R."/>
            <person name="Johnson J."/>
            <person name="Jones C.D."/>
            <person name="Jordan W.C."/>
            <person name="Karpen G.H."/>
            <person name="Kataoka E."/>
            <person name="Keightley P.D."/>
            <person name="Kheradpour P."/>
            <person name="Kirkness E.F."/>
            <person name="Koerich L.B."/>
            <person name="Kristiansen K."/>
            <person name="Kudrna D."/>
            <person name="Kulathinal R.J."/>
            <person name="Kumar S."/>
            <person name="Kwok R."/>
            <person name="Lander E."/>
            <person name="Langley C.H."/>
            <person name="Lapoint R."/>
            <person name="Lazzaro B.P."/>
            <person name="Lee S.J."/>
            <person name="Levesque L."/>
            <person name="Li R."/>
            <person name="Lin C.F."/>
            <person name="Lin M.F."/>
            <person name="Lindblad-Toh K."/>
            <person name="Llopart A."/>
            <person name="Long M."/>
            <person name="Low L."/>
            <person name="Lozovsky E."/>
            <person name="Lu J."/>
            <person name="Luo M."/>
            <person name="Machado C.A."/>
            <person name="Makalowski W."/>
            <person name="Marzo M."/>
            <person name="Matsuda M."/>
            <person name="Matzkin L."/>
            <person name="McAllister B."/>
            <person name="McBride C.S."/>
            <person name="McKernan B."/>
            <person name="McKernan K."/>
            <person name="Mendez-Lago M."/>
            <person name="Minx P."/>
            <person name="Mollenhauer M.U."/>
            <person name="Montooth K."/>
            <person name="Mount S.M."/>
            <person name="Mu X."/>
            <person name="Myers E."/>
            <person name="Negre B."/>
            <person name="Newfeld S."/>
            <person name="Nielsen R."/>
            <person name="Noor M.A."/>
            <person name="O'Grady P."/>
            <person name="Pachter L."/>
            <person name="Papaceit M."/>
            <person name="Parisi M.J."/>
            <person name="Parisi M."/>
            <person name="Parts L."/>
            <person name="Pedersen J.S."/>
            <person name="Pesole G."/>
            <person name="Phillippy A.M."/>
            <person name="Ponting C.P."/>
            <person name="Pop M."/>
            <person name="Porcelli D."/>
            <person name="Powell J.R."/>
            <person name="Prohaska S."/>
            <person name="Pruitt K."/>
            <person name="Puig M."/>
            <person name="Quesneville H."/>
            <person name="Ram K.R."/>
            <person name="Rand D."/>
            <person name="Rasmussen M.D."/>
            <person name="Reed L.K."/>
            <person name="Reenan R."/>
            <person name="Reily A."/>
            <person name="Remington K.A."/>
            <person name="Rieger T.T."/>
            <person name="Ritchie M.G."/>
            <person name="Robin C."/>
            <person name="Rogers Y.H."/>
            <person name="Rohde C."/>
            <person name="Rozas J."/>
            <person name="Rubenfield M.J."/>
            <person name="Ruiz A."/>
            <person name="Russo S."/>
            <person name="Salzberg S.L."/>
            <person name="Sanchez-Gracia A."/>
            <person name="Saranga D.J."/>
            <person name="Sato H."/>
            <person name="Schaeffer S.W."/>
            <person name="Schatz M.C."/>
            <person name="Schlenke T."/>
            <person name="Schwartz R."/>
            <person name="Segarra C."/>
            <person name="Singh R.S."/>
            <person name="Sirot L."/>
            <person name="Sirota M."/>
            <person name="Sisneros N.B."/>
            <person name="Smith C.D."/>
            <person name="Smith T.F."/>
            <person name="Spieth J."/>
            <person name="Stage D.E."/>
            <person name="Stark A."/>
            <person name="Stephan W."/>
            <person name="Strausberg R.L."/>
            <person name="Strempel S."/>
            <person name="Sturgill D."/>
            <person name="Sutton G."/>
            <person name="Sutton G.G."/>
            <person name="Tao W."/>
            <person name="Teichmann S."/>
            <person name="Tobari Y.N."/>
            <person name="Tomimura Y."/>
            <person name="Tsolas J.M."/>
            <person name="Valente V.L."/>
            <person name="Venter E."/>
            <person name="Venter J.C."/>
            <person name="Vicario S."/>
            <person name="Vieira F.G."/>
            <person name="Vilella A.J."/>
            <person name="Villasante A."/>
            <person name="Walenz B."/>
            <person name="Wang J."/>
            <person name="Wasserman M."/>
            <person name="Watts T."/>
            <person name="Wilson D."/>
            <person name="Wilson R.K."/>
            <person name="Wing R.A."/>
            <person name="Wolfner M.F."/>
            <person name="Wong A."/>
            <person name="Wong G.K."/>
            <person name="Wu C.I."/>
            <person name="Wu G."/>
            <person name="Yamamoto D."/>
            <person name="Yang H.P."/>
            <person name="Yang S.P."/>
            <person name="Yorke J.A."/>
            <person name="Yoshida K."/>
            <person name="Zdobnov E."/>
            <person name="Zhang P."/>
            <person name="Zhang Y."/>
            <person name="Zimin A.V."/>
            <person name="Baldwin J."/>
            <person name="Abdouelleil A."/>
            <person name="Abdulkadir J."/>
            <person name="Abebe A."/>
            <person name="Abera B."/>
            <person name="Abreu J."/>
            <person name="Acer S.C."/>
            <person name="Aftuck L."/>
            <person name="Alexander A."/>
            <person name="An P."/>
            <person name="Anderson E."/>
            <person name="Anderson S."/>
            <person name="Arachi H."/>
            <person name="Azer M."/>
            <person name="Bachantsang P."/>
            <person name="Barry A."/>
            <person name="Bayul T."/>
            <person name="Berlin A."/>
            <person name="Bessette D."/>
            <person name="Bloom T."/>
            <person name="Blye J."/>
            <person name="Boguslavskiy L."/>
            <person name="Bonnet C."/>
            <person name="Boukhgalter B."/>
            <person name="Bourzgui I."/>
            <person name="Brown A."/>
            <person name="Cahill P."/>
            <person name="Channer S."/>
            <person name="Cheshatsang Y."/>
            <person name="Chuda L."/>
            <person name="Citroen M."/>
            <person name="Collymore A."/>
            <person name="Cooke P."/>
            <person name="Costello M."/>
            <person name="D'Aco K."/>
            <person name="Daza R."/>
            <person name="De Haan G."/>
            <person name="DeGray S."/>
            <person name="DeMaso C."/>
            <person name="Dhargay N."/>
            <person name="Dooley K."/>
            <person name="Dooley E."/>
            <person name="Doricent M."/>
            <person name="Dorje P."/>
            <person name="Dorjee K."/>
            <person name="Dupes A."/>
            <person name="Elong R."/>
            <person name="Falk J."/>
            <person name="Farina A."/>
            <person name="Faro S."/>
            <person name="Ferguson D."/>
            <person name="Fisher S."/>
            <person name="Foley C.D."/>
            <person name="Franke A."/>
            <person name="Friedrich D."/>
            <person name="Gadbois L."/>
            <person name="Gearin G."/>
            <person name="Gearin C.R."/>
            <person name="Giannoukos G."/>
            <person name="Goode T."/>
            <person name="Graham J."/>
            <person name="Grandbois E."/>
            <person name="Grewal S."/>
            <person name="Gyaltsen K."/>
            <person name="Hafez N."/>
            <person name="Hagos B."/>
            <person name="Hall J."/>
            <person name="Henson C."/>
            <person name="Hollinger A."/>
            <person name="Honan T."/>
            <person name="Huard M.D."/>
            <person name="Hughes L."/>
            <person name="Hurhula B."/>
            <person name="Husby M.E."/>
            <person name="Kamat A."/>
            <person name="Kanga B."/>
            <person name="Kashin S."/>
            <person name="Khazanovich D."/>
            <person name="Kisner P."/>
            <person name="Lance K."/>
            <person name="Lara M."/>
            <person name="Lee W."/>
            <person name="Lennon N."/>
            <person name="Letendre F."/>
            <person name="LeVine R."/>
            <person name="Lipovsky A."/>
            <person name="Liu X."/>
            <person name="Liu J."/>
            <person name="Liu S."/>
            <person name="Lokyitsang T."/>
            <person name="Lokyitsang Y."/>
            <person name="Lubonja R."/>
            <person name="Lui A."/>
            <person name="MacDonald P."/>
            <person name="Magnisalis V."/>
            <person name="Maru K."/>
            <person name="Matthews C."/>
            <person name="McCusker W."/>
            <person name="McDonough S."/>
            <person name="Mehta T."/>
            <person name="Meldrim J."/>
            <person name="Meneus L."/>
            <person name="Mihai O."/>
            <person name="Mihalev A."/>
            <person name="Mihova T."/>
            <person name="Mittelman R."/>
            <person name="Mlenga V."/>
            <person name="Montmayeur A."/>
            <person name="Mulrain L."/>
            <person name="Navidi A."/>
            <person name="Naylor J."/>
            <person name="Negash T."/>
            <person name="Nguyen T."/>
            <person name="Nguyen N."/>
            <person name="Nicol R."/>
            <person name="Norbu C."/>
            <person name="Norbu N."/>
            <person name="Novod N."/>
            <person name="O'Neill B."/>
            <person name="Osman S."/>
            <person name="Markiewicz E."/>
            <person name="Oyono O.L."/>
            <person name="Patti C."/>
            <person name="Phunkhang P."/>
            <person name="Pierre F."/>
            <person name="Priest M."/>
            <person name="Raghuraman S."/>
            <person name="Rege F."/>
            <person name="Reyes R."/>
            <person name="Rise C."/>
            <person name="Rogov P."/>
            <person name="Ross K."/>
            <person name="Ryan E."/>
            <person name="Settipalli S."/>
            <person name="Shea T."/>
            <person name="Sherpa N."/>
            <person name="Shi L."/>
            <person name="Shih D."/>
            <person name="Sparrow T."/>
            <person name="Spaulding J."/>
            <person name="Stalker J."/>
            <person name="Stange-Thomann N."/>
            <person name="Stavropoulos S."/>
            <person name="Stone C."/>
            <person name="Strader C."/>
            <person name="Tesfaye S."/>
            <person name="Thomson T."/>
            <person name="Thoulutsang Y."/>
            <person name="Thoulutsang D."/>
            <person name="Topham K."/>
            <person name="Topping I."/>
            <person name="Tsamla T."/>
            <person name="Vassiliev H."/>
            <person name="Vo A."/>
            <person name="Wangchuk T."/>
            <person name="Wangdi T."/>
            <person name="Weiand M."/>
            <person name="Wilkinson J."/>
            <person name="Wilson A."/>
            <person name="Yadav S."/>
            <person name="Young G."/>
            <person name="Yu Q."/>
            <person name="Zembek L."/>
            <person name="Zhong D."/>
            <person name="Zimmer A."/>
            <person name="Zwirko Z."/>
            <person name="Jaffe D.B."/>
            <person name="Alvarez P."/>
            <person name="Brockman W."/>
            <person name="Butler J."/>
            <person name="Chin C."/>
            <person name="Gnerre S."/>
            <person name="Grabherr M."/>
            <person name="Kleber M."/>
            <person name="Mauceli E."/>
            <person name="MacCallum I."/>
        </authorList>
    </citation>
    <scope>NUCLEOTIDE SEQUENCE [LARGE SCALE GENOMIC DNA]</scope>
    <source>
        <strain evidence="2">Tucson 14024-0371.13</strain>
    </source>
</reference>
<dbReference type="EMBL" id="CH902617">
    <property type="protein sequence ID" value="KPU79387.1"/>
    <property type="molecule type" value="Genomic_DNA"/>
</dbReference>